<reference evidence="1 2" key="1">
    <citation type="submission" date="2020-07" db="EMBL/GenBank/DDBJ databases">
        <title>Halosimplex litoreum sp. nov. and Halosimplex rubrum sp. nov., isolated from different salt environments.</title>
        <authorList>
            <person name="Cui H."/>
        </authorList>
    </citation>
    <scope>NUCLEOTIDE SEQUENCE [LARGE SCALE GENOMIC DNA]</scope>
    <source>
        <strain evidence="1 2">R2</strain>
    </source>
</reference>
<evidence type="ECO:0000313" key="2">
    <source>
        <dbReference type="Proteomes" id="UP000509346"/>
    </source>
</evidence>
<sequence length="174" mass="19128">MSSRRESSKLESSKAIGDSVEAVVINAEPRLEAVGDSVATWHDAVTLKCLSPSYERPIYAIPVVDSGVETEIKGAAVVRSNGTRQSPGHWYIKRGAHEKLKDAGGVYLLAVYGLRESTPILRSVIIPATVLDDVLEGRWYEVDIEGRSEKEVVQLTWTTLIDRERVPAPAEVSR</sequence>
<proteinExistence type="predicted"/>
<organism evidence="1 2">
    <name type="scientific">Halosimplex pelagicum</name>
    <dbReference type="NCBI Taxonomy" id="869886"/>
    <lineage>
        <taxon>Archaea</taxon>
        <taxon>Methanobacteriati</taxon>
        <taxon>Methanobacteriota</taxon>
        <taxon>Stenosarchaea group</taxon>
        <taxon>Halobacteria</taxon>
        <taxon>Halobacteriales</taxon>
        <taxon>Haloarculaceae</taxon>
        <taxon>Halosimplex</taxon>
    </lineage>
</organism>
<evidence type="ECO:0000313" key="1">
    <source>
        <dbReference type="EMBL" id="QLH83383.1"/>
    </source>
</evidence>
<gene>
    <name evidence="1" type="ORF">HZS54_17865</name>
</gene>
<dbReference type="Proteomes" id="UP000509346">
    <property type="component" value="Chromosome"/>
</dbReference>
<dbReference type="OrthoDB" id="222207at2157"/>
<keyword evidence="2" id="KW-1185">Reference proteome</keyword>
<dbReference type="KEGG" id="hpel:HZS54_17865"/>
<protein>
    <submittedName>
        <fullName evidence="1">Uncharacterized protein</fullName>
    </submittedName>
</protein>
<dbReference type="EMBL" id="CP058909">
    <property type="protein sequence ID" value="QLH83383.1"/>
    <property type="molecule type" value="Genomic_DNA"/>
</dbReference>
<dbReference type="AlphaFoldDB" id="A0A7D5P8I8"/>
<dbReference type="RefSeq" id="WP_179918432.1">
    <property type="nucleotide sequence ID" value="NZ_CP058909.1"/>
</dbReference>
<dbReference type="InterPro" id="IPR058715">
    <property type="entry name" value="PDDEXK_nuclease-rel"/>
</dbReference>
<accession>A0A7D5P8I8</accession>
<name>A0A7D5P8I8_9EURY</name>
<dbReference type="Pfam" id="PF25941">
    <property type="entry name" value="PDDEXK_16"/>
    <property type="match status" value="1"/>
</dbReference>
<dbReference type="GeneID" id="56084496"/>